<keyword evidence="3" id="KW-0472">Membrane</keyword>
<proteinExistence type="inferred from homology"/>
<dbReference type="Gene3D" id="3.40.50.1460">
    <property type="match status" value="1"/>
</dbReference>
<dbReference type="PANTHER" id="PTHR48104:SF30">
    <property type="entry name" value="METACASPASE-1"/>
    <property type="match status" value="1"/>
</dbReference>
<protein>
    <recommendedName>
        <fullName evidence="4">Peptidase C14 caspase domain-containing protein</fullName>
    </recommendedName>
</protein>
<dbReference type="InterPro" id="IPR050452">
    <property type="entry name" value="Metacaspase"/>
</dbReference>
<evidence type="ECO:0000256" key="3">
    <source>
        <dbReference type="SAM" id="Phobius"/>
    </source>
</evidence>
<dbReference type="OMA" id="RTPFRVH"/>
<dbReference type="AlphaFoldDB" id="A0A2H3EAM4"/>
<dbReference type="InterPro" id="IPR011600">
    <property type="entry name" value="Pept_C14_caspase"/>
</dbReference>
<keyword evidence="3" id="KW-1133">Transmembrane helix</keyword>
<accession>A0A2H3EAM4</accession>
<dbReference type="GO" id="GO:0006508">
    <property type="term" value="P:proteolysis"/>
    <property type="evidence" value="ECO:0007669"/>
    <property type="project" value="InterPro"/>
</dbReference>
<dbReference type="PANTHER" id="PTHR48104">
    <property type="entry name" value="METACASPASE-4"/>
    <property type="match status" value="1"/>
</dbReference>
<name>A0A2H3EAM4_ARMGA</name>
<sequence length="929" mass="102311">MIRRHHSISGTRRSDILYFADLSLLGDLLESLHPGSHPLAPYRNQADLDTCTAPDYRLQVLVGRTGRDHKAALMSEKPNPHAGQLVPEMVVDDSLGTKLVDRNTNHELCNSKTRDTLASKQKISDEDVSASRIFALVIGVNTYEGEKYKEFQLTGAVRDADDFQRYLLDDLRVPNEHITNLRDKEATRTAIIQGFRALGSDERIVRDQAIIIIYFAGHGATADKPSKGWSEWISADDKIELLCPTDMGLPARKNVIEGIPDRTISQLLAEISNAKGNNITLILDCCHSAGINRGGDDALNMRSRRLLEPPEISPDCDSTILSLAPKSQVATSRISGTPWDSHILLAACSRVETAKEVDGKGGLFTHALLNVMRERRVARGELTYASLMRYLYIPSQQTPHLEGKHIHQSMFSLWNAASPRIACSYEDGQFFLTLYAGSLHGITLGSTFHIYRTDQVSDSVAFMTSVAVTHVGSFASRLDLQVRNPDLFSQHVWYAQLVTLSGSNFTINCNNSSFLTRVLGSNSRPELLLTVGEVTSPGEADLCLTVEEMGGEDLVFFDRGGRKQFLSAKSTGLPSRLPNIYSKINDIPRLRNIINHYAHFTSHLDTSNLHPLTKFVSITMTKLDGGKQPIGPNLLSGEENEPIQISVDKALRKSPHCYGFTINSISDVDLYVYLFYFDASTLEIDAWYGARTSTIDGMEGGRKVDPCLRARKTLCLGYGSAGVKPIEFNMPKDQNIDVCFFKFFVSMKTVDLGSISQKSLLQRLYINRGAAQVESPSPPPPVLDNCWASKTIPVIQVLENPSVKARDPDSGTGHAASSSSPSSPPLSPTSVSEPLSGGTNLTHPPESPGPAQEDSGELMQRTQWLLDCMQTLRDHLPPRKAKTDSRTLDVKNNRTVFSHLTDNFGAVASGLVLISIFYAVVCVARGFYT</sequence>
<keyword evidence="6" id="KW-1185">Reference proteome</keyword>
<dbReference type="Pfam" id="PF00656">
    <property type="entry name" value="Peptidase_C14"/>
    <property type="match status" value="1"/>
</dbReference>
<evidence type="ECO:0000313" key="6">
    <source>
        <dbReference type="Proteomes" id="UP000217790"/>
    </source>
</evidence>
<feature type="region of interest" description="Disordered" evidence="2">
    <location>
        <begin position="798"/>
        <end position="857"/>
    </location>
</feature>
<dbReference type="InParanoid" id="A0A2H3EAM4"/>
<evidence type="ECO:0000259" key="4">
    <source>
        <dbReference type="Pfam" id="PF00656"/>
    </source>
</evidence>
<dbReference type="Proteomes" id="UP000217790">
    <property type="component" value="Unassembled WGS sequence"/>
</dbReference>
<feature type="domain" description="Peptidase C14 caspase" evidence="4">
    <location>
        <begin position="134"/>
        <end position="377"/>
    </location>
</feature>
<gene>
    <name evidence="5" type="ORF">ARMGADRAFT_978124</name>
</gene>
<dbReference type="EMBL" id="KZ293644">
    <property type="protein sequence ID" value="PBL03185.1"/>
    <property type="molecule type" value="Genomic_DNA"/>
</dbReference>
<evidence type="ECO:0000256" key="1">
    <source>
        <dbReference type="ARBA" id="ARBA00009005"/>
    </source>
</evidence>
<evidence type="ECO:0000256" key="2">
    <source>
        <dbReference type="SAM" id="MobiDB-lite"/>
    </source>
</evidence>
<comment type="similarity">
    <text evidence="1">Belongs to the peptidase C14B family.</text>
</comment>
<evidence type="ECO:0000313" key="5">
    <source>
        <dbReference type="EMBL" id="PBL03185.1"/>
    </source>
</evidence>
<reference evidence="6" key="1">
    <citation type="journal article" date="2017" name="Nat. Ecol. Evol.">
        <title>Genome expansion and lineage-specific genetic innovations in the forest pathogenic fungi Armillaria.</title>
        <authorList>
            <person name="Sipos G."/>
            <person name="Prasanna A.N."/>
            <person name="Walter M.C."/>
            <person name="O'Connor E."/>
            <person name="Balint B."/>
            <person name="Krizsan K."/>
            <person name="Kiss B."/>
            <person name="Hess J."/>
            <person name="Varga T."/>
            <person name="Slot J."/>
            <person name="Riley R."/>
            <person name="Boka B."/>
            <person name="Rigling D."/>
            <person name="Barry K."/>
            <person name="Lee J."/>
            <person name="Mihaltcheva S."/>
            <person name="LaButti K."/>
            <person name="Lipzen A."/>
            <person name="Waldron R."/>
            <person name="Moloney N.M."/>
            <person name="Sperisen C."/>
            <person name="Kredics L."/>
            <person name="Vagvoelgyi C."/>
            <person name="Patrignani A."/>
            <person name="Fitzpatrick D."/>
            <person name="Nagy I."/>
            <person name="Doyle S."/>
            <person name="Anderson J.B."/>
            <person name="Grigoriev I.V."/>
            <person name="Gueldener U."/>
            <person name="Muensterkoetter M."/>
            <person name="Nagy L.G."/>
        </authorList>
    </citation>
    <scope>NUCLEOTIDE SEQUENCE [LARGE SCALE GENOMIC DNA]</scope>
    <source>
        <strain evidence="6">Ar21-2</strain>
    </source>
</reference>
<dbReference type="GO" id="GO:0004197">
    <property type="term" value="F:cysteine-type endopeptidase activity"/>
    <property type="evidence" value="ECO:0007669"/>
    <property type="project" value="InterPro"/>
</dbReference>
<feature type="transmembrane region" description="Helical" evidence="3">
    <location>
        <begin position="904"/>
        <end position="928"/>
    </location>
</feature>
<dbReference type="GO" id="GO:0005737">
    <property type="term" value="C:cytoplasm"/>
    <property type="evidence" value="ECO:0007669"/>
    <property type="project" value="TreeGrafter"/>
</dbReference>
<keyword evidence="3" id="KW-0812">Transmembrane</keyword>
<dbReference type="OrthoDB" id="3223806at2759"/>
<organism evidence="5 6">
    <name type="scientific">Armillaria gallica</name>
    <name type="common">Bulbous honey fungus</name>
    <name type="synonym">Armillaria bulbosa</name>
    <dbReference type="NCBI Taxonomy" id="47427"/>
    <lineage>
        <taxon>Eukaryota</taxon>
        <taxon>Fungi</taxon>
        <taxon>Dikarya</taxon>
        <taxon>Basidiomycota</taxon>
        <taxon>Agaricomycotina</taxon>
        <taxon>Agaricomycetes</taxon>
        <taxon>Agaricomycetidae</taxon>
        <taxon>Agaricales</taxon>
        <taxon>Marasmiineae</taxon>
        <taxon>Physalacriaceae</taxon>
        <taxon>Armillaria</taxon>
    </lineage>
</organism>